<comment type="similarity">
    <text evidence="6">Belongs to the SOFL plant protein family.</text>
</comment>
<proteinExistence type="inferred from homology"/>
<evidence type="ECO:0000256" key="1">
    <source>
        <dbReference type="ARBA" id="ARBA00004496"/>
    </source>
</evidence>
<dbReference type="AlphaFoldDB" id="A0A8K0H6J4"/>
<accession>A0A8K0H6J4</accession>
<dbReference type="PANTHER" id="PTHR33347:SF34">
    <property type="entry name" value="PROTEIN SOB FIVE-LIKE 6"/>
    <property type="match status" value="1"/>
</dbReference>
<evidence type="ECO:0000256" key="7">
    <source>
        <dbReference type="SAM" id="MobiDB-lite"/>
    </source>
</evidence>
<sequence>MNISASECSSGCESGWTLYLDQSFVSETQFQRNGETVGYGEKGAREVEVEEEDLSMVSDASSGPPHYHEDDQDCFYRNGCSFSASWASESSKKENKKNKKKMKETCKNERYLYNLDDTASSPVSKARSHNRKIQNFPRNKALMEDVTGYSQSLSATHFKGESALENHYSLLQSSMAKNPATKEPGDLQGGNWE</sequence>
<keyword evidence="5" id="KW-0539">Nucleus</keyword>
<comment type="subcellular location">
    <subcellularLocation>
        <location evidence="1">Cytoplasm</location>
    </subcellularLocation>
</comment>
<feature type="region of interest" description="Disordered" evidence="7">
    <location>
        <begin position="174"/>
        <end position="193"/>
    </location>
</feature>
<organism evidence="8 9">
    <name type="scientific">Rhamnella rubrinervis</name>
    <dbReference type="NCBI Taxonomy" id="2594499"/>
    <lineage>
        <taxon>Eukaryota</taxon>
        <taxon>Viridiplantae</taxon>
        <taxon>Streptophyta</taxon>
        <taxon>Embryophyta</taxon>
        <taxon>Tracheophyta</taxon>
        <taxon>Spermatophyta</taxon>
        <taxon>Magnoliopsida</taxon>
        <taxon>eudicotyledons</taxon>
        <taxon>Gunneridae</taxon>
        <taxon>Pentapetalae</taxon>
        <taxon>rosids</taxon>
        <taxon>fabids</taxon>
        <taxon>Rosales</taxon>
        <taxon>Rhamnaceae</taxon>
        <taxon>rhamnoid group</taxon>
        <taxon>Rhamneae</taxon>
        <taxon>Rhamnella</taxon>
    </lineage>
</organism>
<dbReference type="PANTHER" id="PTHR33347">
    <property type="entry name" value="OSJNBA0091C07.3 PROTEIN"/>
    <property type="match status" value="1"/>
</dbReference>
<dbReference type="GO" id="GO:0005737">
    <property type="term" value="C:cytoplasm"/>
    <property type="evidence" value="ECO:0007669"/>
    <property type="project" value="UniProtKB-SubCell"/>
</dbReference>
<protein>
    <submittedName>
        <fullName evidence="8">Uncharacterized protein</fullName>
    </submittedName>
</protein>
<evidence type="ECO:0000256" key="2">
    <source>
        <dbReference type="ARBA" id="ARBA00022490"/>
    </source>
</evidence>
<gene>
    <name evidence="8" type="ORF">FNV43_RR11718</name>
</gene>
<evidence type="ECO:0000256" key="3">
    <source>
        <dbReference type="ARBA" id="ARBA00022712"/>
    </source>
</evidence>
<dbReference type="OrthoDB" id="759087at2759"/>
<comment type="caution">
    <text evidence="8">The sequence shown here is derived from an EMBL/GenBank/DDBJ whole genome shotgun (WGS) entry which is preliminary data.</text>
</comment>
<evidence type="ECO:0000256" key="5">
    <source>
        <dbReference type="ARBA" id="ARBA00023242"/>
    </source>
</evidence>
<reference evidence="8" key="1">
    <citation type="submission" date="2020-03" db="EMBL/GenBank/DDBJ databases">
        <title>A high-quality chromosome-level genome assembly of a woody plant with both climbing and erect habits, Rhamnella rubrinervis.</title>
        <authorList>
            <person name="Lu Z."/>
            <person name="Yang Y."/>
            <person name="Zhu X."/>
            <person name="Sun Y."/>
        </authorList>
    </citation>
    <scope>NUCLEOTIDE SEQUENCE</scope>
    <source>
        <strain evidence="8">BYM</strain>
        <tissue evidence="8">Leaf</tissue>
    </source>
</reference>
<evidence type="ECO:0000313" key="9">
    <source>
        <dbReference type="Proteomes" id="UP000796880"/>
    </source>
</evidence>
<name>A0A8K0H6J4_9ROSA</name>
<keyword evidence="9" id="KW-1185">Reference proteome</keyword>
<dbReference type="EMBL" id="VOIH02000005">
    <property type="protein sequence ID" value="KAF3446538.1"/>
    <property type="molecule type" value="Genomic_DNA"/>
</dbReference>
<evidence type="ECO:0000256" key="4">
    <source>
        <dbReference type="ARBA" id="ARBA00022864"/>
    </source>
</evidence>
<keyword evidence="4" id="KW-0932">Cytokinin signaling pathway</keyword>
<dbReference type="GO" id="GO:0009691">
    <property type="term" value="P:cytokinin biosynthetic process"/>
    <property type="evidence" value="ECO:0007669"/>
    <property type="project" value="UniProtKB-KW"/>
</dbReference>
<keyword evidence="2" id="KW-0963">Cytoplasm</keyword>
<dbReference type="Proteomes" id="UP000796880">
    <property type="component" value="Unassembled WGS sequence"/>
</dbReference>
<dbReference type="InterPro" id="IPR044670">
    <property type="entry name" value="SOFL"/>
</dbReference>
<dbReference type="GO" id="GO:0009736">
    <property type="term" value="P:cytokinin-activated signaling pathway"/>
    <property type="evidence" value="ECO:0007669"/>
    <property type="project" value="UniProtKB-KW"/>
</dbReference>
<evidence type="ECO:0000256" key="6">
    <source>
        <dbReference type="ARBA" id="ARBA00024199"/>
    </source>
</evidence>
<evidence type="ECO:0000313" key="8">
    <source>
        <dbReference type="EMBL" id="KAF3446538.1"/>
    </source>
</evidence>
<keyword evidence="3" id="KW-0203">Cytokinin biosynthesis</keyword>